<dbReference type="InterPro" id="IPR021866">
    <property type="entry name" value="SpoIIAA-like"/>
</dbReference>
<dbReference type="Pfam" id="PF11964">
    <property type="entry name" value="SpoIIAA-like"/>
    <property type="match status" value="1"/>
</dbReference>
<dbReference type="EMBL" id="JAUKPO010000006">
    <property type="protein sequence ID" value="MDO1447245.1"/>
    <property type="molecule type" value="Genomic_DNA"/>
</dbReference>
<evidence type="ECO:0000313" key="2">
    <source>
        <dbReference type="Proteomes" id="UP001168528"/>
    </source>
</evidence>
<accession>A0ABT8R569</accession>
<proteinExistence type="predicted"/>
<sequence length="138" mass="16055">MVYFKEDYLTIHYDANLELIHLEWNTKFISDAQYKKGCEAALKLIQEKKCTRWLGDLTNMGVIPMESQHWTNQNWFPRLFESSLQHMALLVSKDVFNKVAVNNIINKANGITFATKYFQNKAEALAWLKIQKTQPVAA</sequence>
<reference evidence="1" key="1">
    <citation type="submission" date="2023-07" db="EMBL/GenBank/DDBJ databases">
        <title>The genome sequence of Rhodocytophaga aerolata KACC 12507.</title>
        <authorList>
            <person name="Zhang X."/>
        </authorList>
    </citation>
    <scope>NUCLEOTIDE SEQUENCE</scope>
    <source>
        <strain evidence="1">KACC 12507</strain>
    </source>
</reference>
<dbReference type="Proteomes" id="UP001168528">
    <property type="component" value="Unassembled WGS sequence"/>
</dbReference>
<evidence type="ECO:0000313" key="1">
    <source>
        <dbReference type="EMBL" id="MDO1447245.1"/>
    </source>
</evidence>
<protein>
    <submittedName>
        <fullName evidence="1">STAS/SEC14 domain-containing protein</fullName>
    </submittedName>
</protein>
<organism evidence="1 2">
    <name type="scientific">Rhodocytophaga aerolata</name>
    <dbReference type="NCBI Taxonomy" id="455078"/>
    <lineage>
        <taxon>Bacteria</taxon>
        <taxon>Pseudomonadati</taxon>
        <taxon>Bacteroidota</taxon>
        <taxon>Cytophagia</taxon>
        <taxon>Cytophagales</taxon>
        <taxon>Rhodocytophagaceae</taxon>
        <taxon>Rhodocytophaga</taxon>
    </lineage>
</organism>
<gene>
    <name evidence="1" type="ORF">Q0590_13325</name>
</gene>
<name>A0ABT8R569_9BACT</name>
<dbReference type="RefSeq" id="WP_302038045.1">
    <property type="nucleotide sequence ID" value="NZ_JAUKPO010000006.1"/>
</dbReference>
<keyword evidence="2" id="KW-1185">Reference proteome</keyword>
<comment type="caution">
    <text evidence="1">The sequence shown here is derived from an EMBL/GenBank/DDBJ whole genome shotgun (WGS) entry which is preliminary data.</text>
</comment>